<organism evidence="2 3">
    <name type="scientific">Kitasatospora kifunensis</name>
    <name type="common">Streptomyces kifunensis</name>
    <dbReference type="NCBI Taxonomy" id="58351"/>
    <lineage>
        <taxon>Bacteria</taxon>
        <taxon>Bacillati</taxon>
        <taxon>Actinomycetota</taxon>
        <taxon>Actinomycetes</taxon>
        <taxon>Kitasatosporales</taxon>
        <taxon>Streptomycetaceae</taxon>
        <taxon>Kitasatospora</taxon>
    </lineage>
</organism>
<dbReference type="AlphaFoldDB" id="A0A7W7R6M9"/>
<comment type="caution">
    <text evidence="2">The sequence shown here is derived from an EMBL/GenBank/DDBJ whole genome shotgun (WGS) entry which is preliminary data.</text>
</comment>
<keyword evidence="1" id="KW-0732">Signal</keyword>
<evidence type="ECO:0000313" key="2">
    <source>
        <dbReference type="EMBL" id="MBB4926402.1"/>
    </source>
</evidence>
<feature type="signal peptide" evidence="1">
    <location>
        <begin position="1"/>
        <end position="27"/>
    </location>
</feature>
<feature type="chain" id="PRO_5031194334" description="Secreted protein" evidence="1">
    <location>
        <begin position="28"/>
        <end position="168"/>
    </location>
</feature>
<dbReference type="Proteomes" id="UP000540506">
    <property type="component" value="Unassembled WGS sequence"/>
</dbReference>
<accession>A0A7W7R6M9</accession>
<gene>
    <name evidence="2" type="ORF">FHR34_005395</name>
</gene>
<reference evidence="2 3" key="1">
    <citation type="submission" date="2020-08" db="EMBL/GenBank/DDBJ databases">
        <title>Sequencing the genomes of 1000 actinobacteria strains.</title>
        <authorList>
            <person name="Klenk H.-P."/>
        </authorList>
    </citation>
    <scope>NUCLEOTIDE SEQUENCE [LARGE SCALE GENOMIC DNA]</scope>
    <source>
        <strain evidence="2 3">DSM 41654</strain>
    </source>
</reference>
<dbReference type="RefSeq" id="WP_184939584.1">
    <property type="nucleotide sequence ID" value="NZ_JACHJV010000001.1"/>
</dbReference>
<protein>
    <recommendedName>
        <fullName evidence="4">Secreted protein</fullName>
    </recommendedName>
</protein>
<dbReference type="EMBL" id="JACHJV010000001">
    <property type="protein sequence ID" value="MBB4926402.1"/>
    <property type="molecule type" value="Genomic_DNA"/>
</dbReference>
<proteinExistence type="predicted"/>
<keyword evidence="3" id="KW-1185">Reference proteome</keyword>
<evidence type="ECO:0000313" key="3">
    <source>
        <dbReference type="Proteomes" id="UP000540506"/>
    </source>
</evidence>
<evidence type="ECO:0000256" key="1">
    <source>
        <dbReference type="SAM" id="SignalP"/>
    </source>
</evidence>
<sequence>MRSLSKALAIAAFAASSVALVTGPASAQAIVGTSTAQAATAAPHDGGPQDCPGKSSAFDTYGDFVVLDHYLGTGHAHVHLSAGGANHGSNVMWARVTNAPAGTSVWLDWSDDDNNPPHNHHQCGYWTVDGSQGPHDRWTWAIPEFDHQYFRACGQAPGQAIYCTGWHD</sequence>
<evidence type="ECO:0008006" key="4">
    <source>
        <dbReference type="Google" id="ProtNLM"/>
    </source>
</evidence>
<name>A0A7W7R6M9_KITKI</name>